<dbReference type="CDD" id="cd12379">
    <property type="entry name" value="RRM2_I_PABPs"/>
    <property type="match status" value="1"/>
</dbReference>
<dbReference type="NCBIfam" id="TIGR01628">
    <property type="entry name" value="PABP-1234"/>
    <property type="match status" value="1"/>
</dbReference>
<evidence type="ECO:0000256" key="4">
    <source>
        <dbReference type="ARBA" id="ARBA00022737"/>
    </source>
</evidence>
<feature type="region of interest" description="Disordered" evidence="8">
    <location>
        <begin position="484"/>
        <end position="506"/>
    </location>
</feature>
<evidence type="ECO:0000256" key="7">
    <source>
        <dbReference type="RuleBase" id="RU362004"/>
    </source>
</evidence>
<evidence type="ECO:0000313" key="11">
    <source>
        <dbReference type="Proteomes" id="UP000515129"/>
    </source>
</evidence>
<gene>
    <name evidence="12" type="primary">LOC113059413</name>
</gene>
<dbReference type="CDD" id="cd12381">
    <property type="entry name" value="RRM4_I_PABPs"/>
    <property type="match status" value="1"/>
</dbReference>
<evidence type="ECO:0000256" key="2">
    <source>
        <dbReference type="ARBA" id="ARBA00008557"/>
    </source>
</evidence>
<dbReference type="InterPro" id="IPR034364">
    <property type="entry name" value="PABP_RRM1"/>
</dbReference>
<dbReference type="GO" id="GO:0005737">
    <property type="term" value="C:cytoplasm"/>
    <property type="evidence" value="ECO:0007669"/>
    <property type="project" value="UniProtKB-SubCell"/>
</dbReference>
<dbReference type="Pfam" id="PF00658">
    <property type="entry name" value="MLLE"/>
    <property type="match status" value="1"/>
</dbReference>
<keyword evidence="4" id="KW-0677">Repeat</keyword>
<evidence type="ECO:0000259" key="10">
    <source>
        <dbReference type="PROSITE" id="PS51309"/>
    </source>
</evidence>
<dbReference type="Proteomes" id="UP000515129">
    <property type="component" value="Chromosome 41"/>
</dbReference>
<feature type="domain" description="RRM" evidence="9">
    <location>
        <begin position="11"/>
        <end position="89"/>
    </location>
</feature>
<dbReference type="CDD" id="cd12380">
    <property type="entry name" value="RRM3_I_PABPs"/>
    <property type="match status" value="1"/>
</dbReference>
<feature type="domain" description="PABC" evidence="10">
    <location>
        <begin position="540"/>
        <end position="617"/>
    </location>
</feature>
<dbReference type="GO" id="GO:0003723">
    <property type="term" value="F:RNA binding"/>
    <property type="evidence" value="ECO:0007669"/>
    <property type="project" value="UniProtKB-UniRule"/>
</dbReference>
<sequence>MNPSAPSYPMASLYVGDLHSDVTEAMLYEKFSPAGPILSIRVCRDMMTRRSLGYAYVNFQQPADAERALDTMNFDVIKGRPLRIMWSQRDPSLRKSGVGNIFIKNLDKSIDNKALYDTFSAFGNILSCKVVCDENGSKGYGFVHFETHEAAERAIEKMNGMLLNDRKVFVGRFKSRKEREAEMGARAKEFTNVYIKNFGEDMDDEKLREVFSKFGPALSIRVMTDDGGKSRGFGFVSFERHEDAQKAVDEMNGKELNGKQVYVGRAQKKGERQTELKRKFEQMKQDRMTRYQGVNLYVKNLDDGLDDERLRKEFSPFGTITSAKVMMEGGRSRGFGFVCFSSPEEATKAVTEMNGRIVATKPLYVALAQRKEERQAHLTSQYMQRMASVRAVPNPVLNPYQPAPPSGYFMAAIPQAQNRAAYYPTSQLAQLRPSPRWATQGVRPQHFQGMPNAVRPSGPRPQAFGAVRPASQVPRVIAPQRMASQAMGPRPSAAGAPTGTSQVRGVPQYKYTPGVRNPAQHMPSQPQVPMQQPAVHVQGQEPLTASMLAAAPPQEQKQMLGERLFPLIQNMHPSLAGKITGMLLEIDNSELLHMLESPESLRSKVDEAVAVLQAHQAKEAAQKTPSSAVPAV</sequence>
<dbReference type="FunFam" id="3.30.70.330:FF:000003">
    <property type="entry name" value="Polyadenylate-binding protein"/>
    <property type="match status" value="1"/>
</dbReference>
<dbReference type="SUPFAM" id="SSF63570">
    <property type="entry name" value="PABC (PABP) domain"/>
    <property type="match status" value="1"/>
</dbReference>
<feature type="domain" description="RRM" evidence="9">
    <location>
        <begin position="294"/>
        <end position="370"/>
    </location>
</feature>
<dbReference type="SMART" id="SM00360">
    <property type="entry name" value="RRM"/>
    <property type="match status" value="4"/>
</dbReference>
<reference evidence="12" key="1">
    <citation type="submission" date="2025-08" db="UniProtKB">
        <authorList>
            <consortium name="RefSeq"/>
        </authorList>
    </citation>
    <scope>IDENTIFICATION</scope>
    <source>
        <strain evidence="12">Wakin</strain>
        <tissue evidence="12">Muscle</tissue>
    </source>
</reference>
<dbReference type="AlphaFoldDB" id="A0A6P6LJP2"/>
<evidence type="ECO:0000259" key="9">
    <source>
        <dbReference type="PROSITE" id="PS50102"/>
    </source>
</evidence>
<dbReference type="FunFam" id="3.30.70.330:FF:000042">
    <property type="entry name" value="Polyadenylate-binding protein"/>
    <property type="match status" value="1"/>
</dbReference>
<dbReference type="KEGG" id="caua:113059413"/>
<dbReference type="FunFam" id="1.10.1900.10:FF:000001">
    <property type="entry name" value="Polyadenylate-binding protein"/>
    <property type="match status" value="1"/>
</dbReference>
<comment type="function">
    <text evidence="7">Binds the poly(A) tail of mRNA.</text>
</comment>
<dbReference type="InterPro" id="IPR012677">
    <property type="entry name" value="Nucleotide-bd_a/b_plait_sf"/>
</dbReference>
<keyword evidence="11" id="KW-1185">Reference proteome</keyword>
<dbReference type="InterPro" id="IPR003954">
    <property type="entry name" value="RRM_euk-type"/>
</dbReference>
<keyword evidence="3 7" id="KW-0963">Cytoplasm</keyword>
<evidence type="ECO:0000256" key="8">
    <source>
        <dbReference type="SAM" id="MobiDB-lite"/>
    </source>
</evidence>
<accession>A0A6P6LJP2</accession>
<dbReference type="FunFam" id="3.30.70.330:FF:000021">
    <property type="entry name" value="Polyadenylate-binding protein"/>
    <property type="match status" value="1"/>
</dbReference>
<dbReference type="InterPro" id="IPR045305">
    <property type="entry name" value="RRM2_I_PABPs"/>
</dbReference>
<feature type="domain" description="RRM" evidence="9">
    <location>
        <begin position="191"/>
        <end position="268"/>
    </location>
</feature>
<dbReference type="SUPFAM" id="SSF54928">
    <property type="entry name" value="RNA-binding domain, RBD"/>
    <property type="match status" value="2"/>
</dbReference>
<dbReference type="Gene3D" id="3.30.70.330">
    <property type="match status" value="4"/>
</dbReference>
<proteinExistence type="inferred from homology"/>
<dbReference type="PROSITE" id="PS51309">
    <property type="entry name" value="PABC"/>
    <property type="match status" value="1"/>
</dbReference>
<evidence type="ECO:0000256" key="1">
    <source>
        <dbReference type="ARBA" id="ARBA00004496"/>
    </source>
</evidence>
<name>A0A6P6LJP2_CARAU</name>
<protein>
    <recommendedName>
        <fullName evidence="7">Polyadenylate-binding protein</fullName>
        <shortName evidence="7">PABP</shortName>
    </recommendedName>
</protein>
<dbReference type="InterPro" id="IPR002004">
    <property type="entry name" value="PABP_HYD_C"/>
</dbReference>
<dbReference type="InterPro" id="IPR035979">
    <property type="entry name" value="RBD_domain_sf"/>
</dbReference>
<evidence type="ECO:0000256" key="6">
    <source>
        <dbReference type="PROSITE-ProRule" id="PRU00176"/>
    </source>
</evidence>
<dbReference type="InterPro" id="IPR006515">
    <property type="entry name" value="PABP_1234"/>
</dbReference>
<dbReference type="SMART" id="SM00517">
    <property type="entry name" value="PolyA"/>
    <property type="match status" value="1"/>
</dbReference>
<evidence type="ECO:0000313" key="12">
    <source>
        <dbReference type="RefSeq" id="XP_026083671.1"/>
    </source>
</evidence>
<dbReference type="GeneID" id="113059413"/>
<dbReference type="CDD" id="cd12378">
    <property type="entry name" value="RRM1_I_PABPs"/>
    <property type="match status" value="1"/>
</dbReference>
<dbReference type="InterPro" id="IPR036053">
    <property type="entry name" value="PABP-dom"/>
</dbReference>
<dbReference type="PROSITE" id="PS50102">
    <property type="entry name" value="RRM"/>
    <property type="match status" value="4"/>
</dbReference>
<keyword evidence="5 6" id="KW-0694">RNA-binding</keyword>
<dbReference type="PANTHER" id="PTHR24012">
    <property type="entry name" value="RNA BINDING PROTEIN"/>
    <property type="match status" value="1"/>
</dbReference>
<dbReference type="SMART" id="SM00361">
    <property type="entry name" value="RRM_1"/>
    <property type="match status" value="3"/>
</dbReference>
<dbReference type="FunFam" id="3.30.70.330:FF:000154">
    <property type="entry name" value="Polyadenylate-binding protein"/>
    <property type="match status" value="1"/>
</dbReference>
<evidence type="ECO:0000256" key="5">
    <source>
        <dbReference type="ARBA" id="ARBA00022884"/>
    </source>
</evidence>
<dbReference type="RefSeq" id="XP_026083671.1">
    <property type="nucleotide sequence ID" value="XM_026227886.1"/>
</dbReference>
<feature type="domain" description="RRM" evidence="9">
    <location>
        <begin position="99"/>
        <end position="175"/>
    </location>
</feature>
<comment type="subcellular location">
    <subcellularLocation>
        <location evidence="1 7">Cytoplasm</location>
    </subcellularLocation>
</comment>
<dbReference type="Pfam" id="PF00076">
    <property type="entry name" value="RRM_1"/>
    <property type="match status" value="4"/>
</dbReference>
<comment type="similarity">
    <text evidence="2 7">Belongs to the polyadenylate-binding protein type-1 family.</text>
</comment>
<dbReference type="InterPro" id="IPR000504">
    <property type="entry name" value="RRM_dom"/>
</dbReference>
<dbReference type="Gene3D" id="1.10.1900.10">
    <property type="entry name" value="c-terminal domain of poly(a) binding protein"/>
    <property type="match status" value="1"/>
</dbReference>
<dbReference type="OrthoDB" id="19742at2759"/>
<evidence type="ECO:0000256" key="3">
    <source>
        <dbReference type="ARBA" id="ARBA00022490"/>
    </source>
</evidence>
<organism evidence="11 12">
    <name type="scientific">Carassius auratus</name>
    <name type="common">Goldfish</name>
    <dbReference type="NCBI Taxonomy" id="7957"/>
    <lineage>
        <taxon>Eukaryota</taxon>
        <taxon>Metazoa</taxon>
        <taxon>Chordata</taxon>
        <taxon>Craniata</taxon>
        <taxon>Vertebrata</taxon>
        <taxon>Euteleostomi</taxon>
        <taxon>Actinopterygii</taxon>
        <taxon>Neopterygii</taxon>
        <taxon>Teleostei</taxon>
        <taxon>Ostariophysi</taxon>
        <taxon>Cypriniformes</taxon>
        <taxon>Cyprinidae</taxon>
        <taxon>Cyprininae</taxon>
        <taxon>Carassius</taxon>
    </lineage>
</organism>